<accession>A0A975BSK9</accession>
<dbReference type="EMBL" id="CP061800">
    <property type="protein sequence ID" value="QTA90848.1"/>
    <property type="molecule type" value="Genomic_DNA"/>
</dbReference>
<evidence type="ECO:0000256" key="1">
    <source>
        <dbReference type="SAM" id="Phobius"/>
    </source>
</evidence>
<sequence length="38" mass="4210">MAGFGDAKVLGNQIETVVISVIFLIYTLVWRGVRQLSD</sequence>
<keyword evidence="1" id="KW-0812">Transmembrane</keyword>
<keyword evidence="1" id="KW-1133">Transmembrane helix</keyword>
<reference evidence="2" key="1">
    <citation type="journal article" date="2021" name="Microb. Physiol.">
        <title>Proteogenomic Insights into the Physiology of Marine, Sulfate-Reducing, Filamentous Desulfonema limicola and Desulfonema magnum.</title>
        <authorList>
            <person name="Schnaars V."/>
            <person name="Wohlbrand L."/>
            <person name="Scheve S."/>
            <person name="Hinrichs C."/>
            <person name="Reinhardt R."/>
            <person name="Rabus R."/>
        </authorList>
    </citation>
    <scope>NUCLEOTIDE SEQUENCE</scope>
    <source>
        <strain evidence="2">4be13</strain>
    </source>
</reference>
<evidence type="ECO:0000313" key="3">
    <source>
        <dbReference type="Proteomes" id="UP000663722"/>
    </source>
</evidence>
<evidence type="ECO:0000313" key="2">
    <source>
        <dbReference type="EMBL" id="QTA90848.1"/>
    </source>
</evidence>
<gene>
    <name evidence="2" type="ORF">dnm_069100</name>
</gene>
<dbReference type="Proteomes" id="UP000663722">
    <property type="component" value="Chromosome"/>
</dbReference>
<protein>
    <submittedName>
        <fullName evidence="2">Uncharacterized protein</fullName>
    </submittedName>
</protein>
<keyword evidence="3" id="KW-1185">Reference proteome</keyword>
<proteinExistence type="predicted"/>
<organism evidence="2 3">
    <name type="scientific">Desulfonema magnum</name>
    <dbReference type="NCBI Taxonomy" id="45655"/>
    <lineage>
        <taxon>Bacteria</taxon>
        <taxon>Pseudomonadati</taxon>
        <taxon>Thermodesulfobacteriota</taxon>
        <taxon>Desulfobacteria</taxon>
        <taxon>Desulfobacterales</taxon>
        <taxon>Desulfococcaceae</taxon>
        <taxon>Desulfonema</taxon>
    </lineage>
</organism>
<keyword evidence="1" id="KW-0472">Membrane</keyword>
<name>A0A975BSK9_9BACT</name>
<feature type="transmembrane region" description="Helical" evidence="1">
    <location>
        <begin position="14"/>
        <end position="33"/>
    </location>
</feature>
<dbReference type="KEGG" id="dmm:dnm_069100"/>
<dbReference type="AlphaFoldDB" id="A0A975BSK9"/>